<accession>A0A150TN52</accession>
<dbReference type="InterPro" id="IPR004360">
    <property type="entry name" value="Glyas_Fos-R_dOase_dom"/>
</dbReference>
<name>A0A150TN52_SORCE</name>
<evidence type="ECO:0000313" key="2">
    <source>
        <dbReference type="EMBL" id="KYG06122.1"/>
    </source>
</evidence>
<keyword evidence="2" id="KW-0456">Lyase</keyword>
<feature type="domain" description="VOC" evidence="1">
    <location>
        <begin position="9"/>
        <end position="138"/>
    </location>
</feature>
<reference evidence="2 3" key="1">
    <citation type="submission" date="2014-02" db="EMBL/GenBank/DDBJ databases">
        <title>The small core and large imbalanced accessory genome model reveals a collaborative survival strategy of Sorangium cellulosum strains in nature.</title>
        <authorList>
            <person name="Han K."/>
            <person name="Peng R."/>
            <person name="Blom J."/>
            <person name="Li Y.-Z."/>
        </authorList>
    </citation>
    <scope>NUCLEOTIDE SEQUENCE [LARGE SCALE GENOMIC DNA]</scope>
    <source>
        <strain evidence="2 3">So0007-03</strain>
    </source>
</reference>
<organism evidence="2 3">
    <name type="scientific">Sorangium cellulosum</name>
    <name type="common">Polyangium cellulosum</name>
    <dbReference type="NCBI Taxonomy" id="56"/>
    <lineage>
        <taxon>Bacteria</taxon>
        <taxon>Pseudomonadati</taxon>
        <taxon>Myxococcota</taxon>
        <taxon>Polyangia</taxon>
        <taxon>Polyangiales</taxon>
        <taxon>Polyangiaceae</taxon>
        <taxon>Sorangium</taxon>
    </lineage>
</organism>
<sequence length="138" mass="14753">MGETLPSLSVHHLAVVVRDLERAEAFYAGVLGLPVVRRWTDEAGAPRSVWLGLGGGAFLAVERAAAAGPTRSDEAPGWHCVALGIAPSEREAWRRRLAAAGVAVERESAYTMYARDPEGNLVALSHYPEPQVPRLDAG</sequence>
<evidence type="ECO:0000313" key="3">
    <source>
        <dbReference type="Proteomes" id="UP000075502"/>
    </source>
</evidence>
<dbReference type="InterPro" id="IPR037523">
    <property type="entry name" value="VOC_core"/>
</dbReference>
<dbReference type="Proteomes" id="UP000075502">
    <property type="component" value="Unassembled WGS sequence"/>
</dbReference>
<dbReference type="EMBL" id="JEME01001791">
    <property type="protein sequence ID" value="KYG06122.1"/>
    <property type="molecule type" value="Genomic_DNA"/>
</dbReference>
<protein>
    <submittedName>
        <fullName evidence="2">Lactoylglutathione lyase</fullName>
    </submittedName>
</protein>
<dbReference type="GO" id="GO:0016829">
    <property type="term" value="F:lyase activity"/>
    <property type="evidence" value="ECO:0007669"/>
    <property type="project" value="UniProtKB-KW"/>
</dbReference>
<dbReference type="Gene3D" id="3.10.180.10">
    <property type="entry name" value="2,3-Dihydroxybiphenyl 1,2-Dioxygenase, domain 1"/>
    <property type="match status" value="1"/>
</dbReference>
<dbReference type="PROSITE" id="PS51819">
    <property type="entry name" value="VOC"/>
    <property type="match status" value="1"/>
</dbReference>
<evidence type="ECO:0000259" key="1">
    <source>
        <dbReference type="PROSITE" id="PS51819"/>
    </source>
</evidence>
<gene>
    <name evidence="2" type="ORF">BE21_36720</name>
</gene>
<dbReference type="SUPFAM" id="SSF54593">
    <property type="entry name" value="Glyoxalase/Bleomycin resistance protein/Dihydroxybiphenyl dioxygenase"/>
    <property type="match status" value="1"/>
</dbReference>
<dbReference type="Pfam" id="PF00903">
    <property type="entry name" value="Glyoxalase"/>
    <property type="match status" value="1"/>
</dbReference>
<dbReference type="InterPro" id="IPR029068">
    <property type="entry name" value="Glyas_Bleomycin-R_OHBP_Dase"/>
</dbReference>
<proteinExistence type="predicted"/>
<dbReference type="AlphaFoldDB" id="A0A150TN52"/>
<comment type="caution">
    <text evidence="2">The sequence shown here is derived from an EMBL/GenBank/DDBJ whole genome shotgun (WGS) entry which is preliminary data.</text>
</comment>